<protein>
    <recommendedName>
        <fullName evidence="2">Transposase Tc1-like domain-containing protein</fullName>
    </recommendedName>
</protein>
<dbReference type="GO" id="GO:0003677">
    <property type="term" value="F:DNA binding"/>
    <property type="evidence" value="ECO:0007669"/>
    <property type="project" value="InterPro"/>
</dbReference>
<feature type="domain" description="Transposase Tc1-like" evidence="2">
    <location>
        <begin position="71"/>
        <end position="131"/>
    </location>
</feature>
<feature type="compositionally biased region" description="Basic and acidic residues" evidence="1">
    <location>
        <begin position="244"/>
        <end position="257"/>
    </location>
</feature>
<feature type="region of interest" description="Disordered" evidence="1">
    <location>
        <begin position="175"/>
        <end position="266"/>
    </location>
</feature>
<reference evidence="3" key="1">
    <citation type="submission" date="2021-03" db="EMBL/GenBank/DDBJ databases">
        <title>Draft genome sequence of rust myrtle Austropuccinia psidii MF-1, a brazilian biotype.</title>
        <authorList>
            <person name="Quecine M.C."/>
            <person name="Pachon D.M.R."/>
            <person name="Bonatelli M.L."/>
            <person name="Correr F.H."/>
            <person name="Franceschini L.M."/>
            <person name="Leite T.F."/>
            <person name="Margarido G.R.A."/>
            <person name="Almeida C.A."/>
            <person name="Ferrarezi J.A."/>
            <person name="Labate C.A."/>
        </authorList>
    </citation>
    <scope>NUCLEOTIDE SEQUENCE</scope>
    <source>
        <strain evidence="3">MF-1</strain>
    </source>
</reference>
<evidence type="ECO:0000313" key="4">
    <source>
        <dbReference type="Proteomes" id="UP000765509"/>
    </source>
</evidence>
<organism evidence="3 4">
    <name type="scientific">Austropuccinia psidii MF-1</name>
    <dbReference type="NCBI Taxonomy" id="1389203"/>
    <lineage>
        <taxon>Eukaryota</taxon>
        <taxon>Fungi</taxon>
        <taxon>Dikarya</taxon>
        <taxon>Basidiomycota</taxon>
        <taxon>Pucciniomycotina</taxon>
        <taxon>Pucciniomycetes</taxon>
        <taxon>Pucciniales</taxon>
        <taxon>Sphaerophragmiaceae</taxon>
        <taxon>Austropuccinia</taxon>
    </lineage>
</organism>
<dbReference type="Gene3D" id="3.30.420.10">
    <property type="entry name" value="Ribonuclease H-like superfamily/Ribonuclease H"/>
    <property type="match status" value="1"/>
</dbReference>
<gene>
    <name evidence="3" type="ORF">O181_107981</name>
</gene>
<dbReference type="InterPro" id="IPR036397">
    <property type="entry name" value="RNaseH_sf"/>
</dbReference>
<dbReference type="InterPro" id="IPR002492">
    <property type="entry name" value="Transposase_Tc1-like"/>
</dbReference>
<dbReference type="Proteomes" id="UP000765509">
    <property type="component" value="Unassembled WGS sequence"/>
</dbReference>
<evidence type="ECO:0000313" key="3">
    <source>
        <dbReference type="EMBL" id="MBW0568266.1"/>
    </source>
</evidence>
<comment type="caution">
    <text evidence="3">The sequence shown here is derived from an EMBL/GenBank/DDBJ whole genome shotgun (WGS) entry which is preliminary data.</text>
</comment>
<sequence length="266" mass="30313">MPYLVVETRGRLVGMRQAGLSFRAIAELNDLPLTTVYKTFQKYQEIGTVTTQKKTGRPMKLNDRDWQQLSRIITRCQRLTVSQVASLMTSLVSTQTIQREIHKLGKHSRIAPKKPYLQPQDFQRRLAFAQAQRHWTIKEWAKVIWTDESAFKLGKRVDQVQVWRTHDRFLGWSHEFARNGPTGLPPGSSPLHRANGASPVDTRSTSPPANGRQRTHPYSSFQQSMAQTKRNTQDGVASTFAKPQSDRKHLEVDEKPNIKALPTSDG</sequence>
<dbReference type="Pfam" id="PF01498">
    <property type="entry name" value="HTH_Tnp_Tc3_2"/>
    <property type="match status" value="1"/>
</dbReference>
<dbReference type="Gene3D" id="1.10.10.10">
    <property type="entry name" value="Winged helix-like DNA-binding domain superfamily/Winged helix DNA-binding domain"/>
    <property type="match status" value="1"/>
</dbReference>
<evidence type="ECO:0000259" key="2">
    <source>
        <dbReference type="Pfam" id="PF01498"/>
    </source>
</evidence>
<dbReference type="GO" id="GO:0006313">
    <property type="term" value="P:DNA transposition"/>
    <property type="evidence" value="ECO:0007669"/>
    <property type="project" value="InterPro"/>
</dbReference>
<dbReference type="InterPro" id="IPR009057">
    <property type="entry name" value="Homeodomain-like_sf"/>
</dbReference>
<dbReference type="OrthoDB" id="4843387at2759"/>
<name>A0A9Q3PPL5_9BASI</name>
<keyword evidence="4" id="KW-1185">Reference proteome</keyword>
<dbReference type="GO" id="GO:0015074">
    <property type="term" value="P:DNA integration"/>
    <property type="evidence" value="ECO:0007669"/>
    <property type="project" value="InterPro"/>
</dbReference>
<accession>A0A9Q3PPL5</accession>
<proteinExistence type="predicted"/>
<dbReference type="EMBL" id="AVOT02082310">
    <property type="protein sequence ID" value="MBW0568266.1"/>
    <property type="molecule type" value="Genomic_DNA"/>
</dbReference>
<dbReference type="AlphaFoldDB" id="A0A9Q3PPL5"/>
<dbReference type="InterPro" id="IPR036388">
    <property type="entry name" value="WH-like_DNA-bd_sf"/>
</dbReference>
<dbReference type="SUPFAM" id="SSF46689">
    <property type="entry name" value="Homeodomain-like"/>
    <property type="match status" value="1"/>
</dbReference>
<feature type="compositionally biased region" description="Polar residues" evidence="1">
    <location>
        <begin position="216"/>
        <end position="236"/>
    </location>
</feature>
<evidence type="ECO:0000256" key="1">
    <source>
        <dbReference type="SAM" id="MobiDB-lite"/>
    </source>
</evidence>